<name>A0A844Y3Q4_9SPHN</name>
<comment type="caution">
    <text evidence="2">The sequence shown here is derived from an EMBL/GenBank/DDBJ whole genome shotgun (WGS) entry which is preliminary data.</text>
</comment>
<dbReference type="AlphaFoldDB" id="A0A844Y3Q4"/>
<dbReference type="RefSeq" id="WP_160608824.1">
    <property type="nucleotide sequence ID" value="NZ_WTYF01000004.1"/>
</dbReference>
<reference evidence="2 3" key="1">
    <citation type="submission" date="2019-12" db="EMBL/GenBank/DDBJ databases">
        <title>Genomic-based taxomic classification of the family Erythrobacteraceae.</title>
        <authorList>
            <person name="Xu L."/>
        </authorList>
    </citation>
    <scope>NUCLEOTIDE SEQUENCE [LARGE SCALE GENOMIC DNA]</scope>
    <source>
        <strain evidence="2 3">DSM 16225</strain>
    </source>
</reference>
<feature type="transmembrane region" description="Helical" evidence="1">
    <location>
        <begin position="247"/>
        <end position="264"/>
    </location>
</feature>
<dbReference type="EMBL" id="WTYF01000004">
    <property type="protein sequence ID" value="MXO52159.1"/>
    <property type="molecule type" value="Genomic_DNA"/>
</dbReference>
<dbReference type="Proteomes" id="UP000444185">
    <property type="component" value="Unassembled WGS sequence"/>
</dbReference>
<gene>
    <name evidence="2" type="ORF">GRI42_12670</name>
</gene>
<keyword evidence="3" id="KW-1185">Reference proteome</keyword>
<keyword evidence="1" id="KW-1133">Transmembrane helix</keyword>
<sequence>MIRRPANAGGKLTVSPFPVLAAWFARWKDDLHLRSVALTTWIENHLGLLAFAWLALMASLLTYKVSRLMVPVHGAFDMVQLVLPYIFIALAPIAGFMIGRAAFLHNRDQPEYRLALFGNWRELDRSEAQAHPSFGPTGFLTSLVVGMVFGVAIRTGEFLVIMPALNQNAPEWAFSLFIAMSLEVAAMNFFYMVCFVMALRTVPLFPRMLGYVWILDLLSKLMLARIAGGLELPASIGEPLSRLLTTNVHTVLISVAIWLPYLILSERVNVTFRHRVSSEVSKA</sequence>
<feature type="transmembrane region" description="Helical" evidence="1">
    <location>
        <begin position="134"/>
        <end position="153"/>
    </location>
</feature>
<proteinExistence type="predicted"/>
<feature type="transmembrane region" description="Helical" evidence="1">
    <location>
        <begin position="46"/>
        <end position="63"/>
    </location>
</feature>
<keyword evidence="1" id="KW-0812">Transmembrane</keyword>
<dbReference type="OrthoDB" id="7425212at2"/>
<keyword evidence="1" id="KW-0472">Membrane</keyword>
<evidence type="ECO:0000313" key="3">
    <source>
        <dbReference type="Proteomes" id="UP000444185"/>
    </source>
</evidence>
<evidence type="ECO:0000313" key="2">
    <source>
        <dbReference type="EMBL" id="MXO52159.1"/>
    </source>
</evidence>
<protein>
    <submittedName>
        <fullName evidence="2">DUF2569 domain-containing protein</fullName>
    </submittedName>
</protein>
<feature type="transmembrane region" description="Helical" evidence="1">
    <location>
        <begin position="173"/>
        <end position="196"/>
    </location>
</feature>
<evidence type="ECO:0000256" key="1">
    <source>
        <dbReference type="SAM" id="Phobius"/>
    </source>
</evidence>
<feature type="transmembrane region" description="Helical" evidence="1">
    <location>
        <begin position="83"/>
        <end position="103"/>
    </location>
</feature>
<feature type="transmembrane region" description="Helical" evidence="1">
    <location>
        <begin position="208"/>
        <end position="227"/>
    </location>
</feature>
<organism evidence="2 3">
    <name type="scientific">Qipengyuania gaetbuli</name>
    <dbReference type="NCBI Taxonomy" id="266952"/>
    <lineage>
        <taxon>Bacteria</taxon>
        <taxon>Pseudomonadati</taxon>
        <taxon>Pseudomonadota</taxon>
        <taxon>Alphaproteobacteria</taxon>
        <taxon>Sphingomonadales</taxon>
        <taxon>Erythrobacteraceae</taxon>
        <taxon>Qipengyuania</taxon>
    </lineage>
</organism>
<accession>A0A844Y3Q4</accession>